<evidence type="ECO:0000313" key="2">
    <source>
        <dbReference type="Proteomes" id="UP000317646"/>
    </source>
</evidence>
<name>A0A502GD36_9BACT</name>
<evidence type="ECO:0008006" key="3">
    <source>
        <dbReference type="Google" id="ProtNLM"/>
    </source>
</evidence>
<reference evidence="1 2" key="1">
    <citation type="journal article" date="2019" name="Environ. Microbiol.">
        <title>Species interactions and distinct microbial communities in high Arctic permafrost affected cryosols are associated with the CH4 and CO2 gas fluxes.</title>
        <authorList>
            <person name="Altshuler I."/>
            <person name="Hamel J."/>
            <person name="Turney S."/>
            <person name="Magnuson E."/>
            <person name="Levesque R."/>
            <person name="Greer C."/>
            <person name="Whyte L.G."/>
        </authorList>
    </citation>
    <scope>NUCLEOTIDE SEQUENCE [LARGE SCALE GENOMIC DNA]</scope>
    <source>
        <strain evidence="1 2">S9.2P</strain>
    </source>
</reference>
<sequence length="244" mass="27298">MKLPTLHGYIDRRMLVNFTADPAVVRRLLPAPFQPQLYQGKAIVGICLIRLRQVKPKGLPNWLGITSENGAHRIAVEWEEAGQLQQGVYIPRRDTSLRLNALAGGRLFPGKHHLATFQVREAAGNYHLSFTSSDNTTIRVEAQEAKTYPSNSIFPSLTAASAFFEQGAVGYSPSAHGYDGLRLHAYQWRVRPLDVQHVESSFFEDVTRFPASSIHFDNALLMTNIEHEWHSLRAKPHVANACCG</sequence>
<dbReference type="RefSeq" id="WP_140469564.1">
    <property type="nucleotide sequence ID" value="NZ_RCYZ01000014.1"/>
</dbReference>
<protein>
    <recommendedName>
        <fullName evidence="3">DUF2071 domain-containing protein</fullName>
    </recommendedName>
</protein>
<dbReference type="OrthoDB" id="5492672at2"/>
<dbReference type="Pfam" id="PF09844">
    <property type="entry name" value="DUF2071"/>
    <property type="match status" value="1"/>
</dbReference>
<evidence type="ECO:0000313" key="1">
    <source>
        <dbReference type="EMBL" id="TPG58956.1"/>
    </source>
</evidence>
<dbReference type="InterPro" id="IPR018644">
    <property type="entry name" value="DUF2071"/>
</dbReference>
<proteinExistence type="predicted"/>
<dbReference type="SUPFAM" id="SSF160104">
    <property type="entry name" value="Acetoacetate decarboxylase-like"/>
    <property type="match status" value="1"/>
</dbReference>
<accession>A0A502GD36</accession>
<dbReference type="Proteomes" id="UP000317646">
    <property type="component" value="Unassembled WGS sequence"/>
</dbReference>
<dbReference type="InterPro" id="IPR023375">
    <property type="entry name" value="ADC_dom_sf"/>
</dbReference>
<comment type="caution">
    <text evidence="1">The sequence shown here is derived from an EMBL/GenBank/DDBJ whole genome shotgun (WGS) entry which is preliminary data.</text>
</comment>
<organism evidence="1 2">
    <name type="scientific">Hymenobacter nivis</name>
    <dbReference type="NCBI Taxonomy" id="1850093"/>
    <lineage>
        <taxon>Bacteria</taxon>
        <taxon>Pseudomonadati</taxon>
        <taxon>Bacteroidota</taxon>
        <taxon>Cytophagia</taxon>
        <taxon>Cytophagales</taxon>
        <taxon>Hymenobacteraceae</taxon>
        <taxon>Hymenobacter</taxon>
    </lineage>
</organism>
<gene>
    <name evidence="1" type="ORF">EAH73_21800</name>
</gene>
<keyword evidence="2" id="KW-1185">Reference proteome</keyword>
<dbReference type="AlphaFoldDB" id="A0A502GD36"/>
<dbReference type="EMBL" id="RCYZ01000014">
    <property type="protein sequence ID" value="TPG58956.1"/>
    <property type="molecule type" value="Genomic_DNA"/>
</dbReference>